<name>A0A0F9MBB6_9ZZZZ</name>
<keyword evidence="1" id="KW-1133">Transmembrane helix</keyword>
<dbReference type="Pfam" id="PF07098">
    <property type="entry name" value="DUF1360"/>
    <property type="match status" value="1"/>
</dbReference>
<dbReference type="AlphaFoldDB" id="A0A0F9MBB6"/>
<sequence>MTSVGEVIIIGLAAWRLASLLVFEDGPFAVFARLRQRVGLDDEGEIGRVAELLSCIWCTGFWMAVIMAGLWVVVPWVVMVFAAAAVVLAAERGIRVGGA</sequence>
<keyword evidence="1" id="KW-0812">Transmembrane</keyword>
<protein>
    <recommendedName>
        <fullName evidence="3">DUF1360 domain-containing protein</fullName>
    </recommendedName>
</protein>
<gene>
    <name evidence="2" type="ORF">LCGC14_1176320</name>
</gene>
<feature type="transmembrane region" description="Helical" evidence="1">
    <location>
        <begin position="61"/>
        <end position="90"/>
    </location>
</feature>
<accession>A0A0F9MBB6</accession>
<evidence type="ECO:0008006" key="3">
    <source>
        <dbReference type="Google" id="ProtNLM"/>
    </source>
</evidence>
<evidence type="ECO:0000313" key="2">
    <source>
        <dbReference type="EMBL" id="KKM96616.1"/>
    </source>
</evidence>
<dbReference type="EMBL" id="LAZR01005858">
    <property type="protein sequence ID" value="KKM96616.1"/>
    <property type="molecule type" value="Genomic_DNA"/>
</dbReference>
<proteinExistence type="predicted"/>
<comment type="caution">
    <text evidence="2">The sequence shown here is derived from an EMBL/GenBank/DDBJ whole genome shotgun (WGS) entry which is preliminary data.</text>
</comment>
<dbReference type="InterPro" id="IPR010773">
    <property type="entry name" value="Mycophage_PG1_Gp7"/>
</dbReference>
<keyword evidence="1" id="KW-0472">Membrane</keyword>
<organism evidence="2">
    <name type="scientific">marine sediment metagenome</name>
    <dbReference type="NCBI Taxonomy" id="412755"/>
    <lineage>
        <taxon>unclassified sequences</taxon>
        <taxon>metagenomes</taxon>
        <taxon>ecological metagenomes</taxon>
    </lineage>
</organism>
<reference evidence="2" key="1">
    <citation type="journal article" date="2015" name="Nature">
        <title>Complex archaea that bridge the gap between prokaryotes and eukaryotes.</title>
        <authorList>
            <person name="Spang A."/>
            <person name="Saw J.H."/>
            <person name="Jorgensen S.L."/>
            <person name="Zaremba-Niedzwiedzka K."/>
            <person name="Martijn J."/>
            <person name="Lind A.E."/>
            <person name="van Eijk R."/>
            <person name="Schleper C."/>
            <person name="Guy L."/>
            <person name="Ettema T.J."/>
        </authorList>
    </citation>
    <scope>NUCLEOTIDE SEQUENCE</scope>
</reference>
<evidence type="ECO:0000256" key="1">
    <source>
        <dbReference type="SAM" id="Phobius"/>
    </source>
</evidence>